<dbReference type="SUPFAM" id="SSF53850">
    <property type="entry name" value="Periplasmic binding protein-like II"/>
    <property type="match status" value="1"/>
</dbReference>
<dbReference type="Gene3D" id="3.40.190.10">
    <property type="entry name" value="Periplasmic binding protein-like II"/>
    <property type="match status" value="1"/>
</dbReference>
<keyword evidence="4" id="KW-1185">Reference proteome</keyword>
<dbReference type="RefSeq" id="WP_195868145.1">
    <property type="nucleotide sequence ID" value="NZ_JADPKZ010000047.1"/>
</dbReference>
<evidence type="ECO:0000259" key="2">
    <source>
        <dbReference type="Pfam" id="PF00496"/>
    </source>
</evidence>
<keyword evidence="1" id="KW-0732">Signal</keyword>
<gene>
    <name evidence="3" type="ORF">IW967_13280</name>
</gene>
<reference evidence="3 4" key="1">
    <citation type="submission" date="2020-11" db="EMBL/GenBank/DDBJ databases">
        <title>Genomic insight of Alicyclobacillus mali FL 18 reveals a new arsenic-resistant strain, with potential in environmental biotechnology.</title>
        <authorList>
            <person name="Fiorentino G."/>
            <person name="Gallo G."/>
            <person name="Aulitto M."/>
        </authorList>
    </citation>
    <scope>NUCLEOTIDE SEQUENCE [LARGE SCALE GENOMIC DNA]</scope>
    <source>
        <strain evidence="3 4">FL 18</strain>
    </source>
</reference>
<evidence type="ECO:0000256" key="1">
    <source>
        <dbReference type="SAM" id="SignalP"/>
    </source>
</evidence>
<evidence type="ECO:0000313" key="3">
    <source>
        <dbReference type="EMBL" id="MBF8378823.1"/>
    </source>
</evidence>
<dbReference type="PROSITE" id="PS51257">
    <property type="entry name" value="PROKAR_LIPOPROTEIN"/>
    <property type="match status" value="1"/>
</dbReference>
<dbReference type="EMBL" id="JADPKZ010000047">
    <property type="protein sequence ID" value="MBF8378823.1"/>
    <property type="molecule type" value="Genomic_DNA"/>
</dbReference>
<dbReference type="InterPro" id="IPR039424">
    <property type="entry name" value="SBP_5"/>
</dbReference>
<protein>
    <submittedName>
        <fullName evidence="3">ABC transporter substrate-binding protein</fullName>
    </submittedName>
</protein>
<dbReference type="InterPro" id="IPR000914">
    <property type="entry name" value="SBP_5_dom"/>
</dbReference>
<organism evidence="3 4">
    <name type="scientific">Alicyclobacillus mali</name>
    <name type="common">ex Roth et al. 2021</name>
    <dbReference type="NCBI Taxonomy" id="1123961"/>
    <lineage>
        <taxon>Bacteria</taxon>
        <taxon>Bacillati</taxon>
        <taxon>Bacillota</taxon>
        <taxon>Bacilli</taxon>
        <taxon>Bacillales</taxon>
        <taxon>Alicyclobacillaceae</taxon>
        <taxon>Alicyclobacillus</taxon>
    </lineage>
</organism>
<dbReference type="PIRSF" id="PIRSF002741">
    <property type="entry name" value="MppA"/>
    <property type="match status" value="1"/>
</dbReference>
<feature type="chain" id="PRO_5046542264" evidence="1">
    <location>
        <begin position="28"/>
        <end position="569"/>
    </location>
</feature>
<proteinExistence type="predicted"/>
<dbReference type="Gene3D" id="3.10.105.10">
    <property type="entry name" value="Dipeptide-binding Protein, Domain 3"/>
    <property type="match status" value="1"/>
</dbReference>
<accession>A0ABS0F6A1</accession>
<name>A0ABS0F6A1_9BACL</name>
<dbReference type="Gene3D" id="3.90.76.10">
    <property type="entry name" value="Dipeptide-binding Protein, Domain 1"/>
    <property type="match status" value="1"/>
</dbReference>
<feature type="signal peptide" evidence="1">
    <location>
        <begin position="1"/>
        <end position="27"/>
    </location>
</feature>
<dbReference type="CDD" id="cd08509">
    <property type="entry name" value="PBP2_TmCBP_oligosaccharides_like"/>
    <property type="match status" value="1"/>
</dbReference>
<dbReference type="InterPro" id="IPR030678">
    <property type="entry name" value="Peptide/Ni-bd"/>
</dbReference>
<evidence type="ECO:0000313" key="4">
    <source>
        <dbReference type="Proteomes" id="UP000642910"/>
    </source>
</evidence>
<sequence length="569" mass="62217">MKRSTTNRTWTAMAAAVAVLGVAGCGAASTSGNSGSRPSSVPSGAASASSNAALTVAPNVTGTFSDNFNPFSTNSMPGTLGNIYETLFYFDNTTGKQFDLLGTSFHFSNGGKTLTVSLRKNAVWTDGVSFTAQDVVFTFEDLKKYPDADTNGVWQQLKSVQAAGKYTVVFQFVQPNIPFAEQYVLGGTYIVPEHQWKSLGDPSKAKITHLNAIGTGPFKLSSFTTQDYQFTANPRYYGGAPEVRTLNYPAFASNSSADLALASGQIQYGGINIPNVEKTFVAADPAHNHYLFPPNEPVELYPNLHNSLLAMLPVREAISLAIDRNALSKIGETGYEKPAVPTSLVLPPQSSWVDPSLPASYRTFMLNDSKAVQILEKAGFRKDQNGIFALHGKELSFNLLTVSGWSDWDEDALLIKQQLAKVGIAVNVQEEQFSAYYSAIDPGPGQVPNYDLAISWTNVGPTPYTTYYDMLDSHGSFNLEGYRNAQVDQWFNEFSSTTDSQVQHQVMYRVERLVASQLPVIPLLDGALWYEYNDSRFTGFPTANDLWINPAPYTYQAAAIIMDHLKPVK</sequence>
<dbReference type="Proteomes" id="UP000642910">
    <property type="component" value="Unassembled WGS sequence"/>
</dbReference>
<dbReference type="PANTHER" id="PTHR30290">
    <property type="entry name" value="PERIPLASMIC BINDING COMPONENT OF ABC TRANSPORTER"/>
    <property type="match status" value="1"/>
</dbReference>
<dbReference type="Pfam" id="PF00496">
    <property type="entry name" value="SBP_bac_5"/>
    <property type="match status" value="1"/>
</dbReference>
<feature type="domain" description="Solute-binding protein family 5" evidence="2">
    <location>
        <begin position="103"/>
        <end position="473"/>
    </location>
</feature>
<comment type="caution">
    <text evidence="3">The sequence shown here is derived from an EMBL/GenBank/DDBJ whole genome shotgun (WGS) entry which is preliminary data.</text>
</comment>